<sequence>MTTATAPPKIFRSQRPDDPDSRNAQMIRDIYWTMFGEYAYPGLEVDDFDLTVEKVQSATSWNKGFVKNAILGHAVLQELPRLRALQSNTRVMDIGHLTATYTAIEELGPDPDEEALALIDEILVDTFTPKRNNQQVPQRKTVTDRIRAAIKRLDKSRGYNAKKRDEREKDTSDTFRIDCFSFGGEDRASIEVFTNPIAAGRVGASVKAVAREHGISMPEAALKLLSGEIAGASVTPVLNVYSPKDREEGDPVFLPGLGWTDAETTAAFEDWLASTDHVERDLDAAAVQKLSGYAPNEAMRHAVIARDGTCIYPGCNRAAQQCQLDHRIPYGEGGETTVDNLFALCQHHHNLKTDRRGFYIPDPVTGDIVWLYADGTYEICTPEGLFNEQVTPTNPRWKSSLDNVRKNRARVAEFYAKGHRILDIFDDTLDQQTAITAIEELEQEYSMVFPFAPEMPWEEPLPPEPDDEEPPFPDPESYFPEENPFHEQPKIDLPYFARRFRFEDLKNLVLDIDEGNYGLAT</sequence>
<protein>
    <submittedName>
        <fullName evidence="3">HNH endonuclease</fullName>
    </submittedName>
</protein>
<feature type="region of interest" description="Disordered" evidence="1">
    <location>
        <begin position="1"/>
        <end position="22"/>
    </location>
</feature>
<comment type="caution">
    <text evidence="3">The sequence shown here is derived from an EMBL/GenBank/DDBJ whole genome shotgun (WGS) entry which is preliminary data.</text>
</comment>
<evidence type="ECO:0000256" key="1">
    <source>
        <dbReference type="SAM" id="MobiDB-lite"/>
    </source>
</evidence>
<dbReference type="AlphaFoldDB" id="A0AAP6XJE5"/>
<dbReference type="GO" id="GO:0004519">
    <property type="term" value="F:endonuclease activity"/>
    <property type="evidence" value="ECO:0007669"/>
    <property type="project" value="UniProtKB-KW"/>
</dbReference>
<dbReference type="SMART" id="SM00507">
    <property type="entry name" value="HNHc"/>
    <property type="match status" value="1"/>
</dbReference>
<dbReference type="RefSeq" id="WP_167616123.1">
    <property type="nucleotide sequence ID" value="NZ_JAAUVV010000005.1"/>
</dbReference>
<organism evidence="3 4">
    <name type="scientific">Corynebacterium coyleae</name>
    <dbReference type="NCBI Taxonomy" id="53374"/>
    <lineage>
        <taxon>Bacteria</taxon>
        <taxon>Bacillati</taxon>
        <taxon>Actinomycetota</taxon>
        <taxon>Actinomycetes</taxon>
        <taxon>Mycobacteriales</taxon>
        <taxon>Corynebacteriaceae</taxon>
        <taxon>Corynebacterium</taxon>
    </lineage>
</organism>
<dbReference type="Pfam" id="PF01844">
    <property type="entry name" value="HNH"/>
    <property type="match status" value="1"/>
</dbReference>
<evidence type="ECO:0000313" key="3">
    <source>
        <dbReference type="EMBL" id="NJJ03554.1"/>
    </source>
</evidence>
<dbReference type="GO" id="GO:0008270">
    <property type="term" value="F:zinc ion binding"/>
    <property type="evidence" value="ECO:0007669"/>
    <property type="project" value="InterPro"/>
</dbReference>
<feature type="region of interest" description="Disordered" evidence="1">
    <location>
        <begin position="456"/>
        <end position="486"/>
    </location>
</feature>
<dbReference type="Gene3D" id="1.10.30.50">
    <property type="match status" value="1"/>
</dbReference>
<keyword evidence="3" id="KW-0540">Nuclease</keyword>
<feature type="domain" description="HNH nuclease" evidence="2">
    <location>
        <begin position="298"/>
        <end position="350"/>
    </location>
</feature>
<dbReference type="InterPro" id="IPR002711">
    <property type="entry name" value="HNH"/>
</dbReference>
<keyword evidence="3" id="KW-0255">Endonuclease</keyword>
<keyword evidence="3" id="KW-0378">Hydrolase</keyword>
<dbReference type="EMBL" id="JAAUVV010000005">
    <property type="protein sequence ID" value="NJJ03554.1"/>
    <property type="molecule type" value="Genomic_DNA"/>
</dbReference>
<dbReference type="CDD" id="cd00085">
    <property type="entry name" value="HNHc"/>
    <property type="match status" value="1"/>
</dbReference>
<accession>A0AAP6XJE5</accession>
<dbReference type="InterPro" id="IPR003615">
    <property type="entry name" value="HNH_nuc"/>
</dbReference>
<dbReference type="Proteomes" id="UP000591626">
    <property type="component" value="Unassembled WGS sequence"/>
</dbReference>
<gene>
    <name evidence="3" type="ORF">HC138_04125</name>
</gene>
<evidence type="ECO:0000313" key="4">
    <source>
        <dbReference type="Proteomes" id="UP000591626"/>
    </source>
</evidence>
<dbReference type="GO" id="GO:0003676">
    <property type="term" value="F:nucleic acid binding"/>
    <property type="evidence" value="ECO:0007669"/>
    <property type="project" value="InterPro"/>
</dbReference>
<proteinExistence type="predicted"/>
<reference evidence="3 4" key="1">
    <citation type="submission" date="2020-03" db="EMBL/GenBank/DDBJ databases">
        <title>Draft genome sequences of bacterial isolates from the female urobiome.</title>
        <authorList>
            <person name="Miller-Ensminger T."/>
            <person name="Wolfe A.J."/>
            <person name="Putonti C."/>
        </authorList>
    </citation>
    <scope>NUCLEOTIDE SEQUENCE [LARGE SCALE GENOMIC DNA]</scope>
    <source>
        <strain evidence="3 4">UMB8490</strain>
    </source>
</reference>
<evidence type="ECO:0000259" key="2">
    <source>
        <dbReference type="SMART" id="SM00507"/>
    </source>
</evidence>
<name>A0AAP6XJE5_9CORY</name>